<keyword evidence="7 14" id="KW-0227">DNA damage</keyword>
<comment type="subcellular location">
    <subcellularLocation>
        <location evidence="1">Nucleus</location>
    </subcellularLocation>
</comment>
<comment type="catalytic activity">
    <reaction evidence="13 14">
        <text>ATP + (deoxyribonucleotide)n-3'-hydroxyl + 5'-phospho-(deoxyribonucleotide)m = (deoxyribonucleotide)n+m + AMP + diphosphate.</text>
        <dbReference type="EC" id="6.5.1.1"/>
    </reaction>
</comment>
<protein>
    <recommendedName>
        <fullName evidence="14">DNA ligase</fullName>
        <ecNumber evidence="14">6.5.1.1</ecNumber>
    </recommendedName>
</protein>
<dbReference type="EC" id="6.5.1.1" evidence="14"/>
<keyword evidence="9 14" id="KW-0233">DNA recombination</keyword>
<dbReference type="FunFam" id="2.40.50.140:FF:000062">
    <property type="entry name" value="DNA ligase"/>
    <property type="match status" value="1"/>
</dbReference>
<dbReference type="GO" id="GO:0071897">
    <property type="term" value="P:DNA biosynthetic process"/>
    <property type="evidence" value="ECO:0007669"/>
    <property type="project" value="InterPro"/>
</dbReference>
<dbReference type="InterPro" id="IPR012309">
    <property type="entry name" value="DNA_ligase_ATP-dep_C"/>
</dbReference>
<dbReference type="PANTHER" id="PTHR45674:SF4">
    <property type="entry name" value="DNA LIGASE 1"/>
    <property type="match status" value="1"/>
</dbReference>
<dbReference type="CDD" id="cd07900">
    <property type="entry name" value="Adenylation_DNA_ligase_I_Euk"/>
    <property type="match status" value="1"/>
</dbReference>
<feature type="compositionally biased region" description="Basic residues" evidence="16">
    <location>
        <begin position="20"/>
        <end position="33"/>
    </location>
</feature>
<keyword evidence="6 14" id="KW-0547">Nucleotide-binding</keyword>
<evidence type="ECO:0000256" key="1">
    <source>
        <dbReference type="ARBA" id="ARBA00004123"/>
    </source>
</evidence>
<dbReference type="InterPro" id="IPR000977">
    <property type="entry name" value="DNA_ligase_ATP-dep"/>
</dbReference>
<feature type="domain" description="ATP-dependent DNA ligase family profile" evidence="17">
    <location>
        <begin position="479"/>
        <end position="615"/>
    </location>
</feature>
<dbReference type="InterPro" id="IPR012310">
    <property type="entry name" value="DNA_ligase_ATP-dep_cent"/>
</dbReference>
<dbReference type="PANTHER" id="PTHR45674">
    <property type="entry name" value="DNA LIGASE 1/3 FAMILY MEMBER"/>
    <property type="match status" value="1"/>
</dbReference>
<reference evidence="18" key="1">
    <citation type="submission" date="2023-03" db="EMBL/GenBank/DDBJ databases">
        <title>Chromosome-scale reference genome and RAD-based genetic map of yellow starthistle (Centaurea solstitialis) reveal putative structural variation and QTLs associated with invader traits.</title>
        <authorList>
            <person name="Reatini B."/>
            <person name="Cang F.A."/>
            <person name="Jiang Q."/>
            <person name="Mckibben M.T.W."/>
            <person name="Barker M.S."/>
            <person name="Rieseberg L.H."/>
            <person name="Dlugosch K.M."/>
        </authorList>
    </citation>
    <scope>NUCLEOTIDE SEQUENCE</scope>
    <source>
        <strain evidence="18">CAN-66</strain>
        <tissue evidence="18">Leaf</tissue>
    </source>
</reference>
<evidence type="ECO:0000256" key="7">
    <source>
        <dbReference type="ARBA" id="ARBA00022763"/>
    </source>
</evidence>
<dbReference type="InterPro" id="IPR016059">
    <property type="entry name" value="DNA_ligase_ATP-dep_CS"/>
</dbReference>
<dbReference type="PROSITE" id="PS00333">
    <property type="entry name" value="DNA_LIGASE_A2"/>
    <property type="match status" value="1"/>
</dbReference>
<dbReference type="PROSITE" id="PS50160">
    <property type="entry name" value="DNA_LIGASE_A3"/>
    <property type="match status" value="1"/>
</dbReference>
<dbReference type="GO" id="GO:0006281">
    <property type="term" value="P:DNA repair"/>
    <property type="evidence" value="ECO:0007669"/>
    <property type="project" value="UniProtKB-KW"/>
</dbReference>
<sequence>MSSSRPSAFDALMSNARAAAGKKKPQPSHKKRKTLDSSKPQVNSTISDAKPAEISPKVEETSDSKPIKEETNVVNGIQQNEGNPNFENEEKESKKPRVGINVDESIVQLKKPVANFDPRKAAFWGEGERVPFLFLVRVFDAISKESGRIVITGIVCNMLRTVIKTTPDDLLPVVYLLANRIAPAHEGLELGIGDASIIKALAEACGAKEAHIKKQYKELGDLGLVAKASRSSQPLMRKPQPLTVAKVFDTFRVIAKESGKDSQDKKKNHIKGLLVAATDCEPQYMIRLLQTKLRIGLAEQTLLTALGHAIFYTEKHPKPPVQTDSPLEEAAKIVKQVYSVIPVYDKIIPALLSDGVWDLPKTCCFSPGVPVGPMLAKPTKGVSEILDKFQDMEFTCEYKYDGERAQIHYLEDGTVQIYSRNAERNTEKFPDVVVAASRVKKPSVTSFVLDCELVAYDHKKQKILPFQILSTRARKNVVMSEIKVDVCIYAFDLLYLNGQQLLHEQLSTRRERLYESFTEEPGFFQHATAITSNDLEEIQTFLDASVNASCEGLIIKTLNRDATYEPAKRSNNWLKLKKDYMDSIGDSLDLVPIAAFHGRGKRVGGYGAFLLACYDSNNDEYQTICKIGTGFSEAMLEERSTSLRSKVIPKPKSYYRYADTIDPDVWFEPTEVWEVKAADLTISPVYRAAIGAVDPNKGISLRFPRLLRVREDKGPEEASSSDMVADMYKAQKHTQHNNHDDNEDE</sequence>
<comment type="caution">
    <text evidence="18">The sequence shown here is derived from an EMBL/GenBank/DDBJ whole genome shotgun (WGS) entry which is preliminary data.</text>
</comment>
<keyword evidence="4" id="KW-0132">Cell division</keyword>
<dbReference type="Gene3D" id="1.10.3260.10">
    <property type="entry name" value="DNA ligase, ATP-dependent, N-terminal domain"/>
    <property type="match status" value="1"/>
</dbReference>
<comment type="similarity">
    <text evidence="2 15">Belongs to the ATP-dependent DNA ligase family.</text>
</comment>
<dbReference type="EMBL" id="JARYMX010000003">
    <property type="protein sequence ID" value="KAJ9558862.1"/>
    <property type="molecule type" value="Genomic_DNA"/>
</dbReference>
<evidence type="ECO:0000256" key="4">
    <source>
        <dbReference type="ARBA" id="ARBA00022618"/>
    </source>
</evidence>
<evidence type="ECO:0000256" key="9">
    <source>
        <dbReference type="ARBA" id="ARBA00023172"/>
    </source>
</evidence>
<evidence type="ECO:0000256" key="10">
    <source>
        <dbReference type="ARBA" id="ARBA00023204"/>
    </source>
</evidence>
<evidence type="ECO:0000256" key="16">
    <source>
        <dbReference type="SAM" id="MobiDB-lite"/>
    </source>
</evidence>
<keyword evidence="8 14" id="KW-0067">ATP-binding</keyword>
<dbReference type="InterPro" id="IPR012340">
    <property type="entry name" value="NA-bd_OB-fold"/>
</dbReference>
<keyword evidence="10 14" id="KW-0234">DNA repair</keyword>
<organism evidence="18 19">
    <name type="scientific">Centaurea solstitialis</name>
    <name type="common">yellow star-thistle</name>
    <dbReference type="NCBI Taxonomy" id="347529"/>
    <lineage>
        <taxon>Eukaryota</taxon>
        <taxon>Viridiplantae</taxon>
        <taxon>Streptophyta</taxon>
        <taxon>Embryophyta</taxon>
        <taxon>Tracheophyta</taxon>
        <taxon>Spermatophyta</taxon>
        <taxon>Magnoliopsida</taxon>
        <taxon>eudicotyledons</taxon>
        <taxon>Gunneridae</taxon>
        <taxon>Pentapetalae</taxon>
        <taxon>asterids</taxon>
        <taxon>campanulids</taxon>
        <taxon>Asterales</taxon>
        <taxon>Asteraceae</taxon>
        <taxon>Carduoideae</taxon>
        <taxon>Cardueae</taxon>
        <taxon>Centaureinae</taxon>
        <taxon>Centaurea</taxon>
    </lineage>
</organism>
<dbReference type="GO" id="GO:0003910">
    <property type="term" value="F:DNA ligase (ATP) activity"/>
    <property type="evidence" value="ECO:0007669"/>
    <property type="project" value="UniProtKB-EC"/>
</dbReference>
<keyword evidence="11" id="KW-0539">Nucleus</keyword>
<evidence type="ECO:0000256" key="13">
    <source>
        <dbReference type="ARBA" id="ARBA00034003"/>
    </source>
</evidence>
<dbReference type="FunFam" id="3.30.470.30:FF:000016">
    <property type="entry name" value="DNA ligase"/>
    <property type="match status" value="1"/>
</dbReference>
<accession>A0AA38WF20</accession>
<keyword evidence="19" id="KW-1185">Reference proteome</keyword>
<dbReference type="NCBIfam" id="TIGR00574">
    <property type="entry name" value="dnl1"/>
    <property type="match status" value="1"/>
</dbReference>
<evidence type="ECO:0000256" key="14">
    <source>
        <dbReference type="RuleBase" id="RU000617"/>
    </source>
</evidence>
<evidence type="ECO:0000259" key="17">
    <source>
        <dbReference type="PROSITE" id="PS50160"/>
    </source>
</evidence>
<evidence type="ECO:0000256" key="8">
    <source>
        <dbReference type="ARBA" id="ARBA00022840"/>
    </source>
</evidence>
<evidence type="ECO:0000256" key="5">
    <source>
        <dbReference type="ARBA" id="ARBA00022705"/>
    </source>
</evidence>
<feature type="region of interest" description="Disordered" evidence="16">
    <location>
        <begin position="1"/>
        <end position="97"/>
    </location>
</feature>
<gene>
    <name evidence="18" type="ORF">OSB04_013476</name>
</gene>
<dbReference type="Gene3D" id="2.40.50.140">
    <property type="entry name" value="Nucleic acid-binding proteins"/>
    <property type="match status" value="1"/>
</dbReference>
<dbReference type="Proteomes" id="UP001172457">
    <property type="component" value="Chromosome 3"/>
</dbReference>
<evidence type="ECO:0000256" key="15">
    <source>
        <dbReference type="RuleBase" id="RU004196"/>
    </source>
</evidence>
<dbReference type="GO" id="GO:0051301">
    <property type="term" value="P:cell division"/>
    <property type="evidence" value="ECO:0007669"/>
    <property type="project" value="UniProtKB-KW"/>
</dbReference>
<keyword evidence="12" id="KW-0131">Cell cycle</keyword>
<dbReference type="GO" id="GO:0006273">
    <property type="term" value="P:lagging strand elongation"/>
    <property type="evidence" value="ECO:0007669"/>
    <property type="project" value="TreeGrafter"/>
</dbReference>
<feature type="compositionally biased region" description="Basic and acidic residues" evidence="16">
    <location>
        <begin position="56"/>
        <end position="71"/>
    </location>
</feature>
<evidence type="ECO:0000313" key="18">
    <source>
        <dbReference type="EMBL" id="KAJ9558862.1"/>
    </source>
</evidence>
<dbReference type="Pfam" id="PF01068">
    <property type="entry name" value="DNA_ligase_A_M"/>
    <property type="match status" value="1"/>
</dbReference>
<dbReference type="SUPFAM" id="SSF50249">
    <property type="entry name" value="Nucleic acid-binding proteins"/>
    <property type="match status" value="1"/>
</dbReference>
<feature type="compositionally biased region" description="Polar residues" evidence="16">
    <location>
        <begin position="72"/>
        <end position="86"/>
    </location>
</feature>
<dbReference type="Gene3D" id="3.30.1490.70">
    <property type="match status" value="1"/>
</dbReference>
<name>A0AA38WF20_9ASTR</name>
<keyword evidence="5" id="KW-0235">DNA replication</keyword>
<dbReference type="SUPFAM" id="SSF56091">
    <property type="entry name" value="DNA ligase/mRNA capping enzyme, catalytic domain"/>
    <property type="match status" value="1"/>
</dbReference>
<dbReference type="GO" id="GO:0005739">
    <property type="term" value="C:mitochondrion"/>
    <property type="evidence" value="ECO:0007669"/>
    <property type="project" value="TreeGrafter"/>
</dbReference>
<dbReference type="InterPro" id="IPR012308">
    <property type="entry name" value="DNA_ligase_ATP-dep_N"/>
</dbReference>
<proteinExistence type="inferred from homology"/>
<dbReference type="Pfam" id="PF04679">
    <property type="entry name" value="DNA_ligase_A_C"/>
    <property type="match status" value="1"/>
</dbReference>
<dbReference type="Gene3D" id="3.30.470.30">
    <property type="entry name" value="DNA ligase/mRNA capping enzyme"/>
    <property type="match status" value="1"/>
</dbReference>
<keyword evidence="3 14" id="KW-0436">Ligase</keyword>
<dbReference type="Pfam" id="PF04675">
    <property type="entry name" value="DNA_ligase_A_N"/>
    <property type="match status" value="1"/>
</dbReference>
<dbReference type="GO" id="GO:0003677">
    <property type="term" value="F:DNA binding"/>
    <property type="evidence" value="ECO:0007669"/>
    <property type="project" value="InterPro"/>
</dbReference>
<feature type="region of interest" description="Disordered" evidence="16">
    <location>
        <begin position="711"/>
        <end position="745"/>
    </location>
</feature>
<dbReference type="InterPro" id="IPR036599">
    <property type="entry name" value="DNA_ligase_N_sf"/>
</dbReference>
<dbReference type="CDD" id="cd07969">
    <property type="entry name" value="OBF_DNA_ligase_I"/>
    <property type="match status" value="1"/>
</dbReference>
<evidence type="ECO:0000256" key="11">
    <source>
        <dbReference type="ARBA" id="ARBA00023242"/>
    </source>
</evidence>
<dbReference type="GO" id="GO:0006310">
    <property type="term" value="P:DNA recombination"/>
    <property type="evidence" value="ECO:0007669"/>
    <property type="project" value="UniProtKB-KW"/>
</dbReference>
<dbReference type="AlphaFoldDB" id="A0AA38WF20"/>
<evidence type="ECO:0000256" key="2">
    <source>
        <dbReference type="ARBA" id="ARBA00007572"/>
    </source>
</evidence>
<evidence type="ECO:0000313" key="19">
    <source>
        <dbReference type="Proteomes" id="UP001172457"/>
    </source>
</evidence>
<dbReference type="InterPro" id="IPR050191">
    <property type="entry name" value="ATP-dep_DNA_ligase"/>
</dbReference>
<feature type="compositionally biased region" description="Polar residues" evidence="16">
    <location>
        <begin position="37"/>
        <end position="47"/>
    </location>
</feature>
<dbReference type="FunFam" id="1.10.3260.10:FF:000001">
    <property type="entry name" value="DNA ligase"/>
    <property type="match status" value="1"/>
</dbReference>
<dbReference type="SUPFAM" id="SSF117018">
    <property type="entry name" value="ATP-dependent DNA ligase DNA-binding domain"/>
    <property type="match status" value="1"/>
</dbReference>
<evidence type="ECO:0000256" key="3">
    <source>
        <dbReference type="ARBA" id="ARBA00022598"/>
    </source>
</evidence>
<dbReference type="GO" id="GO:0005634">
    <property type="term" value="C:nucleus"/>
    <property type="evidence" value="ECO:0007669"/>
    <property type="project" value="UniProtKB-SubCell"/>
</dbReference>
<dbReference type="GO" id="GO:0005524">
    <property type="term" value="F:ATP binding"/>
    <property type="evidence" value="ECO:0007669"/>
    <property type="project" value="UniProtKB-KW"/>
</dbReference>
<dbReference type="PROSITE" id="PS00697">
    <property type="entry name" value="DNA_LIGASE_A1"/>
    <property type="match status" value="1"/>
</dbReference>
<evidence type="ECO:0000256" key="6">
    <source>
        <dbReference type="ARBA" id="ARBA00022741"/>
    </source>
</evidence>
<evidence type="ECO:0000256" key="12">
    <source>
        <dbReference type="ARBA" id="ARBA00023306"/>
    </source>
</evidence>